<dbReference type="InterPro" id="IPR036249">
    <property type="entry name" value="Thioredoxin-like_sf"/>
</dbReference>
<evidence type="ECO:0000313" key="3">
    <source>
        <dbReference type="EnsemblMetazoa" id="XP_038073983.1"/>
    </source>
</evidence>
<dbReference type="AlphaFoldDB" id="A0A914BCM7"/>
<dbReference type="EnsemblMetazoa" id="XM_038218055.1">
    <property type="protein sequence ID" value="XP_038073983.1"/>
    <property type="gene ID" value="LOC119742039"/>
</dbReference>
<dbReference type="OMA" id="NQERFWN"/>
<organism evidence="3 4">
    <name type="scientific">Patiria miniata</name>
    <name type="common">Bat star</name>
    <name type="synonym">Asterina miniata</name>
    <dbReference type="NCBI Taxonomy" id="46514"/>
    <lineage>
        <taxon>Eukaryota</taxon>
        <taxon>Metazoa</taxon>
        <taxon>Echinodermata</taxon>
        <taxon>Eleutherozoa</taxon>
        <taxon>Asterozoa</taxon>
        <taxon>Asteroidea</taxon>
        <taxon>Valvatacea</taxon>
        <taxon>Valvatida</taxon>
        <taxon>Asterinidae</taxon>
        <taxon>Patiria</taxon>
    </lineage>
</organism>
<dbReference type="Proteomes" id="UP000887568">
    <property type="component" value="Unplaced"/>
</dbReference>
<evidence type="ECO:0000259" key="2">
    <source>
        <dbReference type="Pfam" id="PF13462"/>
    </source>
</evidence>
<protein>
    <recommendedName>
        <fullName evidence="2">Thioredoxin-like fold domain-containing protein</fullName>
    </recommendedName>
</protein>
<dbReference type="SUPFAM" id="SSF52833">
    <property type="entry name" value="Thioredoxin-like"/>
    <property type="match status" value="1"/>
</dbReference>
<dbReference type="OrthoDB" id="37297at2759"/>
<keyword evidence="1" id="KW-0732">Signal</keyword>
<dbReference type="InterPro" id="IPR012336">
    <property type="entry name" value="Thioredoxin-like_fold"/>
</dbReference>
<feature type="signal peptide" evidence="1">
    <location>
        <begin position="1"/>
        <end position="18"/>
    </location>
</feature>
<reference evidence="3" key="1">
    <citation type="submission" date="2022-11" db="UniProtKB">
        <authorList>
            <consortium name="EnsemblMetazoa"/>
        </authorList>
    </citation>
    <scope>IDENTIFICATION</scope>
</reference>
<sequence>MKYMYVVLVLCAAVVVFGQAPIPHRPPRGFVYPASDPCKAPVEFKAFIDVSCPDCKAAWPTFQKVAEYYNNASTSLVAFEAIIFPLPFHRAAFPAAQATYILRNLKPTAIYTWFNYIFSHQSKYYNDAILNTSQSAVHMLLAEDIYAATSISKSEILTHFKDTDPSREEEIVMWKYGCTRTVSGTPTVFINGISVDFSLTWTLDDWRKVIDPLIYSAEDTYYMPKTCPAGEAECKYLPGKMECCLNGEFCIPNVGCRC</sequence>
<dbReference type="Pfam" id="PF13462">
    <property type="entry name" value="Thioredoxin_4"/>
    <property type="match status" value="1"/>
</dbReference>
<proteinExistence type="predicted"/>
<dbReference type="PANTHER" id="PTHR33875:SF2">
    <property type="entry name" value="ACR183CP"/>
    <property type="match status" value="1"/>
</dbReference>
<keyword evidence="4" id="KW-1185">Reference proteome</keyword>
<dbReference type="GeneID" id="119742039"/>
<evidence type="ECO:0000313" key="4">
    <source>
        <dbReference type="Proteomes" id="UP000887568"/>
    </source>
</evidence>
<accession>A0A914BCM7</accession>
<dbReference type="RefSeq" id="XP_038073983.1">
    <property type="nucleotide sequence ID" value="XM_038218055.1"/>
</dbReference>
<dbReference type="Gene3D" id="3.40.30.10">
    <property type="entry name" value="Glutaredoxin"/>
    <property type="match status" value="1"/>
</dbReference>
<feature type="chain" id="PRO_5037915497" description="Thioredoxin-like fold domain-containing protein" evidence="1">
    <location>
        <begin position="19"/>
        <end position="258"/>
    </location>
</feature>
<name>A0A914BCM7_PATMI</name>
<dbReference type="PANTHER" id="PTHR33875">
    <property type="entry name" value="OS09G0542200 PROTEIN"/>
    <property type="match status" value="1"/>
</dbReference>
<feature type="domain" description="Thioredoxin-like fold" evidence="2">
    <location>
        <begin position="39"/>
        <end position="211"/>
    </location>
</feature>
<evidence type="ECO:0000256" key="1">
    <source>
        <dbReference type="SAM" id="SignalP"/>
    </source>
</evidence>